<dbReference type="InterPro" id="IPR009057">
    <property type="entry name" value="Homeodomain-like_sf"/>
</dbReference>
<dbReference type="InterPro" id="IPR017930">
    <property type="entry name" value="Myb_dom"/>
</dbReference>
<dbReference type="AlphaFoldDB" id="A0AAW2PRL2"/>
<comment type="subcellular location">
    <subcellularLocation>
        <location evidence="1">Nucleus</location>
    </subcellularLocation>
</comment>
<dbReference type="GO" id="GO:0005634">
    <property type="term" value="C:nucleus"/>
    <property type="evidence" value="ECO:0007669"/>
    <property type="project" value="UniProtKB-SubCell"/>
</dbReference>
<evidence type="ECO:0000256" key="6">
    <source>
        <dbReference type="ARBA" id="ARBA00023242"/>
    </source>
</evidence>
<evidence type="ECO:0000259" key="8">
    <source>
        <dbReference type="PROSITE" id="PS51294"/>
    </source>
</evidence>
<dbReference type="PANTHER" id="PTHR47997:SF71">
    <property type="entry name" value="TRANSCRIPTION REPRESSOR MYB6-LIKE"/>
    <property type="match status" value="1"/>
</dbReference>
<sequence length="220" mass="25627">MASMMLDKSMKKHKKGLWSPDEDQKLRNYVLKHGHGCWSSVAINAGEFTQLLMKSAQMFQSVRWSQIAQRLPGRTDNAIKNYWHSCLKKRRAGKTAETEAQTTKNDYKYEEIRELESSTSFQHIERSARKCSFPKVLFAEWLSFDHFKNDHNLDNHSSSLEDNLVDGLLVDEGMFCSESDRKRDEVSVDDSPFKLEDEILESCLFDYFPGEFCMSYDMYA</sequence>
<evidence type="ECO:0000256" key="5">
    <source>
        <dbReference type="ARBA" id="ARBA00023163"/>
    </source>
</evidence>
<dbReference type="InterPro" id="IPR001005">
    <property type="entry name" value="SANT/Myb"/>
</dbReference>
<dbReference type="Gene3D" id="1.10.10.60">
    <property type="entry name" value="Homeodomain-like"/>
    <property type="match status" value="2"/>
</dbReference>
<dbReference type="SMART" id="SM00717">
    <property type="entry name" value="SANT"/>
    <property type="match status" value="1"/>
</dbReference>
<keyword evidence="6" id="KW-0539">Nucleus</keyword>
<feature type="domain" description="Myb-like" evidence="7">
    <location>
        <begin position="10"/>
        <end position="87"/>
    </location>
</feature>
<organism evidence="9">
    <name type="scientific">Sesamum angustifolium</name>
    <dbReference type="NCBI Taxonomy" id="2727405"/>
    <lineage>
        <taxon>Eukaryota</taxon>
        <taxon>Viridiplantae</taxon>
        <taxon>Streptophyta</taxon>
        <taxon>Embryophyta</taxon>
        <taxon>Tracheophyta</taxon>
        <taxon>Spermatophyta</taxon>
        <taxon>Magnoliopsida</taxon>
        <taxon>eudicotyledons</taxon>
        <taxon>Gunneridae</taxon>
        <taxon>Pentapetalae</taxon>
        <taxon>asterids</taxon>
        <taxon>lamiids</taxon>
        <taxon>Lamiales</taxon>
        <taxon>Pedaliaceae</taxon>
        <taxon>Sesamum</taxon>
    </lineage>
</organism>
<accession>A0AAW2PRL2</accession>
<evidence type="ECO:0000256" key="1">
    <source>
        <dbReference type="ARBA" id="ARBA00004123"/>
    </source>
</evidence>
<dbReference type="PROSITE" id="PS50090">
    <property type="entry name" value="MYB_LIKE"/>
    <property type="match status" value="1"/>
</dbReference>
<evidence type="ECO:0000256" key="2">
    <source>
        <dbReference type="ARBA" id="ARBA00022737"/>
    </source>
</evidence>
<reference evidence="9" key="1">
    <citation type="submission" date="2020-06" db="EMBL/GenBank/DDBJ databases">
        <authorList>
            <person name="Li T."/>
            <person name="Hu X."/>
            <person name="Zhang T."/>
            <person name="Song X."/>
            <person name="Zhang H."/>
            <person name="Dai N."/>
            <person name="Sheng W."/>
            <person name="Hou X."/>
            <person name="Wei L."/>
        </authorList>
    </citation>
    <scope>NUCLEOTIDE SEQUENCE</scope>
    <source>
        <strain evidence="9">G01</strain>
        <tissue evidence="9">Leaf</tissue>
    </source>
</reference>
<dbReference type="SUPFAM" id="SSF46689">
    <property type="entry name" value="Homeodomain-like"/>
    <property type="match status" value="1"/>
</dbReference>
<proteinExistence type="predicted"/>
<reference evidence="9" key="2">
    <citation type="journal article" date="2024" name="Plant">
        <title>Genomic evolution and insights into agronomic trait innovations of Sesamum species.</title>
        <authorList>
            <person name="Miao H."/>
            <person name="Wang L."/>
            <person name="Qu L."/>
            <person name="Liu H."/>
            <person name="Sun Y."/>
            <person name="Le M."/>
            <person name="Wang Q."/>
            <person name="Wei S."/>
            <person name="Zheng Y."/>
            <person name="Lin W."/>
            <person name="Duan Y."/>
            <person name="Cao H."/>
            <person name="Xiong S."/>
            <person name="Wang X."/>
            <person name="Wei L."/>
            <person name="Li C."/>
            <person name="Ma Q."/>
            <person name="Ju M."/>
            <person name="Zhao R."/>
            <person name="Li G."/>
            <person name="Mu C."/>
            <person name="Tian Q."/>
            <person name="Mei H."/>
            <person name="Zhang T."/>
            <person name="Gao T."/>
            <person name="Zhang H."/>
        </authorList>
    </citation>
    <scope>NUCLEOTIDE SEQUENCE</scope>
    <source>
        <strain evidence="9">G01</strain>
    </source>
</reference>
<dbReference type="GO" id="GO:0003677">
    <property type="term" value="F:DNA binding"/>
    <property type="evidence" value="ECO:0007669"/>
    <property type="project" value="UniProtKB-KW"/>
</dbReference>
<dbReference type="Pfam" id="PF00249">
    <property type="entry name" value="Myb_DNA-binding"/>
    <property type="match status" value="2"/>
</dbReference>
<keyword evidence="3" id="KW-0805">Transcription regulation</keyword>
<keyword evidence="2" id="KW-0677">Repeat</keyword>
<dbReference type="EMBL" id="JACGWK010000004">
    <property type="protein sequence ID" value="KAL0358965.1"/>
    <property type="molecule type" value="Genomic_DNA"/>
</dbReference>
<feature type="domain" description="HTH myb-type" evidence="8">
    <location>
        <begin position="10"/>
        <end position="91"/>
    </location>
</feature>
<dbReference type="CDD" id="cd00167">
    <property type="entry name" value="SANT"/>
    <property type="match status" value="1"/>
</dbReference>
<evidence type="ECO:0000256" key="3">
    <source>
        <dbReference type="ARBA" id="ARBA00023015"/>
    </source>
</evidence>
<keyword evidence="4" id="KW-0238">DNA-binding</keyword>
<keyword evidence="5" id="KW-0804">Transcription</keyword>
<dbReference type="PANTHER" id="PTHR47997">
    <property type="entry name" value="MYB DOMAIN PROTEIN 55"/>
    <property type="match status" value="1"/>
</dbReference>
<name>A0AAW2PRL2_9LAMI</name>
<dbReference type="InterPro" id="IPR051953">
    <property type="entry name" value="Plant_SW-associated_TFs"/>
</dbReference>
<evidence type="ECO:0000256" key="4">
    <source>
        <dbReference type="ARBA" id="ARBA00023125"/>
    </source>
</evidence>
<comment type="caution">
    <text evidence="9">The sequence shown here is derived from an EMBL/GenBank/DDBJ whole genome shotgun (WGS) entry which is preliminary data.</text>
</comment>
<protein>
    <submittedName>
        <fullName evidence="9">Transcription factor LAF1</fullName>
    </submittedName>
</protein>
<gene>
    <name evidence="9" type="ORF">Sangu_0745900</name>
</gene>
<evidence type="ECO:0000259" key="7">
    <source>
        <dbReference type="PROSITE" id="PS50090"/>
    </source>
</evidence>
<evidence type="ECO:0000313" key="9">
    <source>
        <dbReference type="EMBL" id="KAL0358965.1"/>
    </source>
</evidence>
<dbReference type="PROSITE" id="PS51294">
    <property type="entry name" value="HTH_MYB"/>
    <property type="match status" value="1"/>
</dbReference>